<gene>
    <name evidence="3" type="ORF">VFH_I057240</name>
</gene>
<evidence type="ECO:0008006" key="5">
    <source>
        <dbReference type="Google" id="ProtNLM"/>
    </source>
</evidence>
<dbReference type="AlphaFoldDB" id="A0AAV0Z5Q9"/>
<dbReference type="InterPro" id="IPR011990">
    <property type="entry name" value="TPR-like_helical_dom_sf"/>
</dbReference>
<accession>A0AAV0Z5Q9</accession>
<dbReference type="InterPro" id="IPR012337">
    <property type="entry name" value="RNaseH-like_sf"/>
</dbReference>
<reference evidence="3 4" key="1">
    <citation type="submission" date="2023-01" db="EMBL/GenBank/DDBJ databases">
        <authorList>
            <person name="Kreplak J."/>
        </authorList>
    </citation>
    <scope>NUCLEOTIDE SEQUENCE [LARGE SCALE GENOMIC DNA]</scope>
</reference>
<keyword evidence="4" id="KW-1185">Reference proteome</keyword>
<dbReference type="Pfam" id="PF01535">
    <property type="entry name" value="PPR"/>
    <property type="match status" value="2"/>
</dbReference>
<dbReference type="InterPro" id="IPR002885">
    <property type="entry name" value="PPR_rpt"/>
</dbReference>
<evidence type="ECO:0000256" key="2">
    <source>
        <dbReference type="PROSITE-ProRule" id="PRU00708"/>
    </source>
</evidence>
<dbReference type="PANTHER" id="PTHR47937:SF2">
    <property type="entry name" value="PENTATRICOPEPTIDE (PPR) REPEAT-CONTAINING PROTEIN, PF01535'-RELATED"/>
    <property type="match status" value="1"/>
</dbReference>
<evidence type="ECO:0000256" key="1">
    <source>
        <dbReference type="ARBA" id="ARBA00022737"/>
    </source>
</evidence>
<keyword evidence="1" id="KW-0677">Repeat</keyword>
<dbReference type="PANTHER" id="PTHR47937">
    <property type="entry name" value="PLASTID TRANSCRIPTIONALLY ACTIVE CHROMOSOME 2-LIKE PROTEIN"/>
    <property type="match status" value="1"/>
</dbReference>
<evidence type="ECO:0000313" key="4">
    <source>
        <dbReference type="Proteomes" id="UP001157006"/>
    </source>
</evidence>
<evidence type="ECO:0000313" key="3">
    <source>
        <dbReference type="EMBL" id="CAI8592759.1"/>
    </source>
</evidence>
<proteinExistence type="predicted"/>
<dbReference type="PROSITE" id="PS51375">
    <property type="entry name" value="PPR"/>
    <property type="match status" value="1"/>
</dbReference>
<dbReference type="Proteomes" id="UP001157006">
    <property type="component" value="Chromosome 1S"/>
</dbReference>
<protein>
    <recommendedName>
        <fullName evidence="5">Pentatricopeptide repeat-containing protein</fullName>
    </recommendedName>
</protein>
<dbReference type="NCBIfam" id="TIGR00756">
    <property type="entry name" value="PPR"/>
    <property type="match status" value="1"/>
</dbReference>
<dbReference type="Gene3D" id="1.25.40.10">
    <property type="entry name" value="Tetratricopeptide repeat domain"/>
    <property type="match status" value="1"/>
</dbReference>
<organism evidence="3 4">
    <name type="scientific">Vicia faba</name>
    <name type="common">Broad bean</name>
    <name type="synonym">Faba vulgaris</name>
    <dbReference type="NCBI Taxonomy" id="3906"/>
    <lineage>
        <taxon>Eukaryota</taxon>
        <taxon>Viridiplantae</taxon>
        <taxon>Streptophyta</taxon>
        <taxon>Embryophyta</taxon>
        <taxon>Tracheophyta</taxon>
        <taxon>Spermatophyta</taxon>
        <taxon>Magnoliopsida</taxon>
        <taxon>eudicotyledons</taxon>
        <taxon>Gunneridae</taxon>
        <taxon>Pentapetalae</taxon>
        <taxon>rosids</taxon>
        <taxon>fabids</taxon>
        <taxon>Fabales</taxon>
        <taxon>Fabaceae</taxon>
        <taxon>Papilionoideae</taxon>
        <taxon>50 kb inversion clade</taxon>
        <taxon>NPAAA clade</taxon>
        <taxon>Hologalegina</taxon>
        <taxon>IRL clade</taxon>
        <taxon>Fabeae</taxon>
        <taxon>Vicia</taxon>
    </lineage>
</organism>
<sequence>MAESVGFDNLDSLVDKTAGQREIHKAFHKTEYLCLTSNYIDESWQFRKRIFNFIRIDPSHTQDMLSAAVMSCLKDWDIERKLFSMILDSCSSCDNTASRISEKLMQNMFLYCKGQLFDICCVSTDNSELKERCLVYDSVVNTTYMDGFFNQGRDNEGMDSYKLFMDCQFRMLPATSNVLLEVFLKHGKQKEAWELFDQMLDNHTPPNFQAVNFDTLNAMVNECFKLGKIDEVVAAFRKVDYTFTCISGVFLFIL</sequence>
<dbReference type="EMBL" id="OX451735">
    <property type="protein sequence ID" value="CAI8592759.1"/>
    <property type="molecule type" value="Genomic_DNA"/>
</dbReference>
<name>A0AAV0Z5Q9_VICFA</name>
<dbReference type="InterPro" id="IPR052308">
    <property type="entry name" value="PPR_domain-containing"/>
</dbReference>
<dbReference type="SUPFAM" id="SSF53098">
    <property type="entry name" value="Ribonuclease H-like"/>
    <property type="match status" value="1"/>
</dbReference>
<feature type="repeat" description="PPR" evidence="2">
    <location>
        <begin position="172"/>
        <end position="206"/>
    </location>
</feature>